<evidence type="ECO:0000313" key="2">
    <source>
        <dbReference type="EMBL" id="MBB3979893.1"/>
    </source>
</evidence>
<name>A0A7W6GM48_9HYPH</name>
<dbReference type="Gene3D" id="3.30.70.360">
    <property type="match status" value="1"/>
</dbReference>
<gene>
    <name evidence="2" type="ORF">GGQ64_005140</name>
</gene>
<dbReference type="PANTHER" id="PTHR43808:SF25">
    <property type="entry name" value="PEPTIDASE M20 DIMERISATION DOMAIN-CONTAINING PROTEIN"/>
    <property type="match status" value="1"/>
</dbReference>
<accession>A0A7W6GM48</accession>
<comment type="caution">
    <text evidence="2">The sequence shown here is derived from an EMBL/GenBank/DDBJ whole genome shotgun (WGS) entry which is preliminary data.</text>
</comment>
<dbReference type="InterPro" id="IPR050072">
    <property type="entry name" value="Peptidase_M20A"/>
</dbReference>
<sequence length="454" mass="48211">MARHPSSVIGKACTESNNQCGRSLCPPSPTRTVMDAKQARELVKSEWDTLVGLTVDLVRAPTENRIPHGDEARGQKVLADFFAGCAVEIDTFRPDQVPGITDHPDWWQGRNYTDRPNLVVTRRATSPGGRSLVFNGHMDTVTRAPLPWQSGDPFSGTVRDGKLFGRGSYDMKAGLAACAMVIKIIAEKGIETGGDILLQSVVDEENAGANGTLAAILKGHVGALAIIPEPTNLKICPQTRGGQVFELIAEGTGGVAYGGETIRNPISTLSEAIVLLGRYEADINTRPHPGLFATERHPRDLVFSKLMAGDTPGGNIGIPVEARGEFFIQTLPGMTEAELHGELRAALAPVLSNATAPLRLEPTSRYLSGADTSSENAGVVALLEALEAVTGERQRAAGATFGGDGYLFNKWTSTPSVHLGPQGGNAHGPDEFVELESLEALTATLLLHAANWSS</sequence>
<dbReference type="SUPFAM" id="SSF53187">
    <property type="entry name" value="Zn-dependent exopeptidases"/>
    <property type="match status" value="1"/>
</dbReference>
<reference evidence="2 3" key="1">
    <citation type="submission" date="2020-08" db="EMBL/GenBank/DDBJ databases">
        <title>Genomic Encyclopedia of Type Strains, Phase IV (KMG-IV): sequencing the most valuable type-strain genomes for metagenomic binning, comparative biology and taxonomic classification.</title>
        <authorList>
            <person name="Goeker M."/>
        </authorList>
    </citation>
    <scope>NUCLEOTIDE SEQUENCE [LARGE SCALE GENOMIC DNA]</scope>
    <source>
        <strain evidence="2 3">DSM 100211</strain>
    </source>
</reference>
<dbReference type="Gene3D" id="3.40.630.10">
    <property type="entry name" value="Zn peptidases"/>
    <property type="match status" value="1"/>
</dbReference>
<proteinExistence type="predicted"/>
<dbReference type="Pfam" id="PF01546">
    <property type="entry name" value="Peptidase_M20"/>
    <property type="match status" value="1"/>
</dbReference>
<dbReference type="InterPro" id="IPR002933">
    <property type="entry name" value="Peptidase_M20"/>
</dbReference>
<protein>
    <submittedName>
        <fullName evidence="2">Acetylornithine deacetylase</fullName>
        <ecNumber evidence="2">3.5.1.16</ecNumber>
    </submittedName>
</protein>
<keyword evidence="3" id="KW-1185">Reference proteome</keyword>
<evidence type="ECO:0000256" key="1">
    <source>
        <dbReference type="ARBA" id="ARBA00022801"/>
    </source>
</evidence>
<dbReference type="EC" id="3.5.1.16" evidence="2"/>
<organism evidence="2 3">
    <name type="scientific">Mycoplana azooxidifex</name>
    <dbReference type="NCBI Taxonomy" id="1636188"/>
    <lineage>
        <taxon>Bacteria</taxon>
        <taxon>Pseudomonadati</taxon>
        <taxon>Pseudomonadota</taxon>
        <taxon>Alphaproteobacteria</taxon>
        <taxon>Hyphomicrobiales</taxon>
        <taxon>Rhizobiaceae</taxon>
        <taxon>Mycoplana</taxon>
    </lineage>
</organism>
<dbReference type="EMBL" id="JACIEE010000014">
    <property type="protein sequence ID" value="MBB3979893.1"/>
    <property type="molecule type" value="Genomic_DNA"/>
</dbReference>
<dbReference type="AlphaFoldDB" id="A0A7W6GM48"/>
<evidence type="ECO:0000313" key="3">
    <source>
        <dbReference type="Proteomes" id="UP000574761"/>
    </source>
</evidence>
<dbReference type="GO" id="GO:0008777">
    <property type="term" value="F:acetylornithine deacetylase activity"/>
    <property type="evidence" value="ECO:0007669"/>
    <property type="project" value="UniProtKB-EC"/>
</dbReference>
<dbReference type="RefSeq" id="WP_183808071.1">
    <property type="nucleotide sequence ID" value="NZ_JACIEE010000014.1"/>
</dbReference>
<dbReference type="Proteomes" id="UP000574761">
    <property type="component" value="Unassembled WGS sequence"/>
</dbReference>
<keyword evidence="1 2" id="KW-0378">Hydrolase</keyword>
<dbReference type="PANTHER" id="PTHR43808">
    <property type="entry name" value="ACETYLORNITHINE DEACETYLASE"/>
    <property type="match status" value="1"/>
</dbReference>